<feature type="compositionally biased region" description="Low complexity" evidence="1">
    <location>
        <begin position="73"/>
        <end position="87"/>
    </location>
</feature>
<dbReference type="RefSeq" id="WP_345228800.1">
    <property type="nucleotide sequence ID" value="NZ_BAAAXE010000015.1"/>
</dbReference>
<keyword evidence="2" id="KW-1133">Transmembrane helix</keyword>
<proteinExistence type="predicted"/>
<feature type="transmembrane region" description="Helical" evidence="2">
    <location>
        <begin position="26"/>
        <end position="45"/>
    </location>
</feature>
<evidence type="ECO:0000256" key="1">
    <source>
        <dbReference type="SAM" id="MobiDB-lite"/>
    </source>
</evidence>
<keyword evidence="2" id="KW-0472">Membrane</keyword>
<dbReference type="Proteomes" id="UP001589718">
    <property type="component" value="Unassembled WGS sequence"/>
</dbReference>
<comment type="caution">
    <text evidence="3">The sequence shown here is derived from an EMBL/GenBank/DDBJ whole genome shotgun (WGS) entry which is preliminary data.</text>
</comment>
<keyword evidence="2" id="KW-0812">Transmembrane</keyword>
<feature type="region of interest" description="Disordered" evidence="1">
    <location>
        <begin position="55"/>
        <end position="92"/>
    </location>
</feature>
<feature type="transmembrane region" description="Helical" evidence="2">
    <location>
        <begin position="98"/>
        <end position="117"/>
    </location>
</feature>
<gene>
    <name evidence="3" type="ORF">ACFFTU_19065</name>
</gene>
<reference evidence="3 4" key="1">
    <citation type="submission" date="2024-09" db="EMBL/GenBank/DDBJ databases">
        <authorList>
            <person name="Sun Q."/>
            <person name="Mori K."/>
        </authorList>
    </citation>
    <scope>NUCLEOTIDE SEQUENCE [LARGE SCALE GENOMIC DNA]</scope>
    <source>
        <strain evidence="3 4">JCM 4362</strain>
    </source>
</reference>
<accession>A0ABV5PFR1</accession>
<evidence type="ECO:0000313" key="4">
    <source>
        <dbReference type="Proteomes" id="UP001589718"/>
    </source>
</evidence>
<evidence type="ECO:0000256" key="2">
    <source>
        <dbReference type="SAM" id="Phobius"/>
    </source>
</evidence>
<name>A0ABV5PFR1_STRCM</name>
<dbReference type="EMBL" id="JBHMCR010000009">
    <property type="protein sequence ID" value="MFB9522050.1"/>
    <property type="molecule type" value="Genomic_DNA"/>
</dbReference>
<protein>
    <submittedName>
        <fullName evidence="3">Uncharacterized protein</fullName>
    </submittedName>
</protein>
<sequence length="154" mass="15499">MAGAAAVTALAGTVLGDGAVALRVLQGVLAAVALAMAVLPSRVLLHTGQPMIIKTSPDGRTVSQGPVGRAGGARRPGLSGLSGPPGRSGRESRRTRRALYVAVIVLALFGAALSALATDYRAVLFPAAMALFFLASMLLGDDTRRAPSVGIAVV</sequence>
<evidence type="ECO:0000313" key="3">
    <source>
        <dbReference type="EMBL" id="MFB9522050.1"/>
    </source>
</evidence>
<organism evidence="3 4">
    <name type="scientific">Streptomyces cremeus</name>
    <dbReference type="NCBI Taxonomy" id="66881"/>
    <lineage>
        <taxon>Bacteria</taxon>
        <taxon>Bacillati</taxon>
        <taxon>Actinomycetota</taxon>
        <taxon>Actinomycetes</taxon>
        <taxon>Kitasatosporales</taxon>
        <taxon>Streptomycetaceae</taxon>
        <taxon>Streptomyces</taxon>
    </lineage>
</organism>
<feature type="transmembrane region" description="Helical" evidence="2">
    <location>
        <begin position="123"/>
        <end position="140"/>
    </location>
</feature>
<keyword evidence="4" id="KW-1185">Reference proteome</keyword>